<dbReference type="PANTHER" id="PTHR46082">
    <property type="entry name" value="ATP/GTP-BINDING PROTEIN-RELATED"/>
    <property type="match status" value="1"/>
</dbReference>
<dbReference type="InterPro" id="IPR002182">
    <property type="entry name" value="NB-ARC"/>
</dbReference>
<feature type="region of interest" description="Disordered" evidence="1">
    <location>
        <begin position="165"/>
        <end position="189"/>
    </location>
</feature>
<dbReference type="EMBL" id="ML121527">
    <property type="protein sequence ID" value="RPB29322.1"/>
    <property type="molecule type" value="Genomic_DNA"/>
</dbReference>
<dbReference type="InterPro" id="IPR053137">
    <property type="entry name" value="NLR-like"/>
</dbReference>
<feature type="compositionally biased region" description="Polar residues" evidence="1">
    <location>
        <begin position="167"/>
        <end position="184"/>
    </location>
</feature>
<evidence type="ECO:0000259" key="3">
    <source>
        <dbReference type="Pfam" id="PF14479"/>
    </source>
</evidence>
<name>A0A3N4M9W5_9PEZI</name>
<dbReference type="InParanoid" id="A0A3N4M9W5"/>
<keyword evidence="5" id="KW-1185">Reference proteome</keyword>
<proteinExistence type="predicted"/>
<dbReference type="PANTHER" id="PTHR46082:SF6">
    <property type="entry name" value="AAA+ ATPASE DOMAIN-CONTAINING PROTEIN-RELATED"/>
    <property type="match status" value="1"/>
</dbReference>
<dbReference type="STRING" id="1051890.A0A3N4M9W5"/>
<dbReference type="Proteomes" id="UP000267821">
    <property type="component" value="Unassembled WGS sequence"/>
</dbReference>
<dbReference type="Pfam" id="PF13374">
    <property type="entry name" value="TPR_10"/>
    <property type="match status" value="3"/>
</dbReference>
<organism evidence="4 5">
    <name type="scientific">Terfezia boudieri ATCC MYA-4762</name>
    <dbReference type="NCBI Taxonomy" id="1051890"/>
    <lineage>
        <taxon>Eukaryota</taxon>
        <taxon>Fungi</taxon>
        <taxon>Dikarya</taxon>
        <taxon>Ascomycota</taxon>
        <taxon>Pezizomycotina</taxon>
        <taxon>Pezizomycetes</taxon>
        <taxon>Pezizales</taxon>
        <taxon>Pezizaceae</taxon>
        <taxon>Terfezia</taxon>
    </lineage>
</organism>
<evidence type="ECO:0000259" key="2">
    <source>
        <dbReference type="Pfam" id="PF00931"/>
    </source>
</evidence>
<dbReference type="Gene3D" id="1.20.120.1020">
    <property type="entry name" value="Prion-inhibition and propagation, HeLo domain"/>
    <property type="match status" value="1"/>
</dbReference>
<dbReference type="OrthoDB" id="1658288at2759"/>
<feature type="region of interest" description="Disordered" evidence="1">
    <location>
        <begin position="202"/>
        <end position="243"/>
    </location>
</feature>
<dbReference type="InterPro" id="IPR027417">
    <property type="entry name" value="P-loop_NTPase"/>
</dbReference>
<gene>
    <name evidence="4" type="ORF">L211DRAFT_832001</name>
</gene>
<dbReference type="AlphaFoldDB" id="A0A3N4M9W5"/>
<evidence type="ECO:0000313" key="5">
    <source>
        <dbReference type="Proteomes" id="UP000267821"/>
    </source>
</evidence>
<dbReference type="Gene3D" id="1.25.40.10">
    <property type="entry name" value="Tetratricopeptide repeat domain"/>
    <property type="match status" value="2"/>
</dbReference>
<reference evidence="4 5" key="1">
    <citation type="journal article" date="2018" name="Nat. Ecol. Evol.">
        <title>Pezizomycetes genomes reveal the molecular basis of ectomycorrhizal truffle lifestyle.</title>
        <authorList>
            <person name="Murat C."/>
            <person name="Payen T."/>
            <person name="Noel B."/>
            <person name="Kuo A."/>
            <person name="Morin E."/>
            <person name="Chen J."/>
            <person name="Kohler A."/>
            <person name="Krizsan K."/>
            <person name="Balestrini R."/>
            <person name="Da Silva C."/>
            <person name="Montanini B."/>
            <person name="Hainaut M."/>
            <person name="Levati E."/>
            <person name="Barry K.W."/>
            <person name="Belfiori B."/>
            <person name="Cichocki N."/>
            <person name="Clum A."/>
            <person name="Dockter R.B."/>
            <person name="Fauchery L."/>
            <person name="Guy J."/>
            <person name="Iotti M."/>
            <person name="Le Tacon F."/>
            <person name="Lindquist E.A."/>
            <person name="Lipzen A."/>
            <person name="Malagnac F."/>
            <person name="Mello A."/>
            <person name="Molinier V."/>
            <person name="Miyauchi S."/>
            <person name="Poulain J."/>
            <person name="Riccioni C."/>
            <person name="Rubini A."/>
            <person name="Sitrit Y."/>
            <person name="Splivallo R."/>
            <person name="Traeger S."/>
            <person name="Wang M."/>
            <person name="Zifcakova L."/>
            <person name="Wipf D."/>
            <person name="Zambonelli A."/>
            <person name="Paolocci F."/>
            <person name="Nowrousian M."/>
            <person name="Ottonello S."/>
            <person name="Baldrian P."/>
            <person name="Spatafora J.W."/>
            <person name="Henrissat B."/>
            <person name="Nagy L.G."/>
            <person name="Aury J.M."/>
            <person name="Wincker P."/>
            <person name="Grigoriev I.V."/>
            <person name="Bonfante P."/>
            <person name="Martin F.M."/>
        </authorList>
    </citation>
    <scope>NUCLEOTIDE SEQUENCE [LARGE SCALE GENOMIC DNA]</scope>
    <source>
        <strain evidence="4 5">ATCC MYA-4762</strain>
    </source>
</reference>
<evidence type="ECO:0000256" key="1">
    <source>
        <dbReference type="SAM" id="MobiDB-lite"/>
    </source>
</evidence>
<evidence type="ECO:0008006" key="6">
    <source>
        <dbReference type="Google" id="ProtNLM"/>
    </source>
</evidence>
<dbReference type="InterPro" id="IPR029498">
    <property type="entry name" value="HeLo_dom"/>
</dbReference>
<dbReference type="SUPFAM" id="SSF52540">
    <property type="entry name" value="P-loop containing nucleoside triphosphate hydrolases"/>
    <property type="match status" value="1"/>
</dbReference>
<dbReference type="Pfam" id="PF00931">
    <property type="entry name" value="NB-ARC"/>
    <property type="match status" value="1"/>
</dbReference>
<feature type="domain" description="Prion-inhibition and propagation HeLo" evidence="3">
    <location>
        <begin position="5"/>
        <end position="110"/>
    </location>
</feature>
<dbReference type="InterPro" id="IPR038305">
    <property type="entry name" value="HeLo_sf"/>
</dbReference>
<dbReference type="SUPFAM" id="SSF48452">
    <property type="entry name" value="TPR-like"/>
    <property type="match status" value="2"/>
</dbReference>
<sequence>MEVVGLALSVVGLAGPLSKACISGYELLQATTTMAEDAGDFRLRVDTEMGLLNLWIKHWVNQRTGRIRGSGEIGEEVCFLAIDILAKIGTLLVDAGKLQGKYGIHVRKGTGLSDKDSQSDLVGIGRVGTTISMLASSRGEGSGQVMSLALVKEDEKIPIVSTRRIGSRTTSEYSTGQRTSNTRGGSKESKFRQFLRKAGFLKSPAPRQAESSTQKTNKREGNLAGSSTTKVLTEPIKPSSAGETRLKNEIDIANSPIEEVFATLQSKKVEVETNLTKVQRLKWVMMDKEKAYELANELKGWNERLFALLPPRRLIPRSSKKNKHYTIPQRASPIFTGREIALSSLEEAFFGAPGDDTNEDDISICEEDKVDRQRRAVLYGLGGAGKTQIALKFAEDNRDRFDFIFWINSSSVASVEESFREMADLLRLPVGSSDNLIRPVKNRLAHLRDKNWLLIFDNADDISLVPYLPQGNHGNILITSRSPKVRQYLSPLDQPAYHVDEMSPDEAVELLLRAAGMSGKVDEQVPVGEENRSHARKIVEKLGCLALAIDQAGAYICNNGSLDTYLECYENFRADLLDMREYEASGYAYPVYQTWEISFQAVTKKSPAAADLLQVMGYLHYERIPTVIFETAFLESTTPDDESHPVTLSALKSLLQGCITKDDSTGALKWRSFHFDNAISQLNNYSLIKKNEPSTDRDLPLTYSLHPLVHCWIRDRKSVDEQVKIDIQSSTVSLLRNMILRTSGPTAYAMRSHLTAHIDNWVLSNFEKAPAAVFGPTQKSQMRSFEAFAIVYHEVGRLQIAMKLRETILLWRTENLLPTHHPDIISARTSLAETYRRATIDLPKALKLDTETVELLTHSPEHGPDHPTTLTAKLNLGSTLSDAGDRTGCERLEREVIASRTRLLGADHLSVAVARGNLGVSLLRLRRYPSAEVELRVAFSRRLSILGEKHPGTLLSMGNLAGALRGQGKYEEAIAFGKRVVEIRERLLGENHQDVAKAKANYGYTLMSAGKLEDARNLEQEALDQLEVALGCYHGSTMDTLSNLAQVYLKLMDVKQVPELVQKTESLLTDLVDRKTLVFGNEHKSTVEAVKLMTTFYEKIGGKKLKVI</sequence>
<accession>A0A3N4M9W5</accession>
<dbReference type="InterPro" id="IPR011990">
    <property type="entry name" value="TPR-like_helical_dom_sf"/>
</dbReference>
<feature type="domain" description="NB-ARC" evidence="2">
    <location>
        <begin position="377"/>
        <end position="516"/>
    </location>
</feature>
<protein>
    <recommendedName>
        <fullName evidence="6">TPR-like protein</fullName>
    </recommendedName>
</protein>
<dbReference type="GO" id="GO:0043531">
    <property type="term" value="F:ADP binding"/>
    <property type="evidence" value="ECO:0007669"/>
    <property type="project" value="InterPro"/>
</dbReference>
<dbReference type="Gene3D" id="3.40.50.300">
    <property type="entry name" value="P-loop containing nucleotide triphosphate hydrolases"/>
    <property type="match status" value="1"/>
</dbReference>
<evidence type="ECO:0000313" key="4">
    <source>
        <dbReference type="EMBL" id="RPB29322.1"/>
    </source>
</evidence>
<dbReference type="Pfam" id="PF14479">
    <property type="entry name" value="HeLo"/>
    <property type="match status" value="1"/>
</dbReference>
<dbReference type="NCBIfam" id="NF040586">
    <property type="entry name" value="FxSxx_TPR"/>
    <property type="match status" value="1"/>
</dbReference>